<protein>
    <recommendedName>
        <fullName evidence="4">Timeless N-terminal domain-containing protein</fullName>
    </recommendedName>
</protein>
<feature type="compositionally biased region" description="Basic and acidic residues" evidence="1">
    <location>
        <begin position="115"/>
        <end position="147"/>
    </location>
</feature>
<dbReference type="Proteomes" id="UP000266841">
    <property type="component" value="Unassembled WGS sequence"/>
</dbReference>
<name>K0SS82_THAOC</name>
<dbReference type="InterPro" id="IPR044998">
    <property type="entry name" value="Timeless"/>
</dbReference>
<dbReference type="GO" id="GO:0043111">
    <property type="term" value="P:replication fork arrest"/>
    <property type="evidence" value="ECO:0007669"/>
    <property type="project" value="TreeGrafter"/>
</dbReference>
<dbReference type="GO" id="GO:0003677">
    <property type="term" value="F:DNA binding"/>
    <property type="evidence" value="ECO:0007669"/>
    <property type="project" value="TreeGrafter"/>
</dbReference>
<feature type="region of interest" description="Disordered" evidence="1">
    <location>
        <begin position="1"/>
        <end position="319"/>
    </location>
</feature>
<feature type="compositionally biased region" description="Low complexity" evidence="1">
    <location>
        <begin position="64"/>
        <end position="84"/>
    </location>
</feature>
<feature type="region of interest" description="Disordered" evidence="1">
    <location>
        <begin position="362"/>
        <end position="399"/>
    </location>
</feature>
<dbReference type="GO" id="GO:0031298">
    <property type="term" value="C:replication fork protection complex"/>
    <property type="evidence" value="ECO:0007669"/>
    <property type="project" value="TreeGrafter"/>
</dbReference>
<feature type="non-terminal residue" evidence="2">
    <location>
        <position position="1"/>
    </location>
</feature>
<keyword evidence="3" id="KW-1185">Reference proteome</keyword>
<feature type="compositionally biased region" description="Acidic residues" evidence="1">
    <location>
        <begin position="898"/>
        <end position="916"/>
    </location>
</feature>
<feature type="compositionally biased region" description="Basic and acidic residues" evidence="1">
    <location>
        <begin position="34"/>
        <end position="47"/>
    </location>
</feature>
<feature type="region of interest" description="Disordered" evidence="1">
    <location>
        <begin position="895"/>
        <end position="1072"/>
    </location>
</feature>
<evidence type="ECO:0008006" key="4">
    <source>
        <dbReference type="Google" id="ProtNLM"/>
    </source>
</evidence>
<feature type="compositionally biased region" description="Gly residues" evidence="1">
    <location>
        <begin position="273"/>
        <end position="290"/>
    </location>
</feature>
<dbReference type="PANTHER" id="PTHR22940:SF4">
    <property type="entry name" value="PROTEIN TIMELESS HOMOLOG"/>
    <property type="match status" value="1"/>
</dbReference>
<feature type="compositionally biased region" description="Acidic residues" evidence="1">
    <location>
        <begin position="925"/>
        <end position="940"/>
    </location>
</feature>
<accession>K0SS82</accession>
<dbReference type="OrthoDB" id="310853at2759"/>
<feature type="compositionally biased region" description="Pro residues" evidence="1">
    <location>
        <begin position="10"/>
        <end position="19"/>
    </location>
</feature>
<feature type="compositionally biased region" description="Acidic residues" evidence="1">
    <location>
        <begin position="1040"/>
        <end position="1049"/>
    </location>
</feature>
<sequence length="1072" mass="117449">GQVAARYTPRAPPRRPPPGDGGRQGRGRRAPAGLRRDRVDVHPDRPGHRPRGGGLRAGDRLHQLAPGPAARPAAGPRDLPAGLPAPGPVEGRVAEAPAARGELPVRPGAGPDGLQDTRHPDQAAQRGGEERGEAHGQRQERGQEGRRGGVSGTGYASFAHPGADRPARQRHRPVGPADGVQEALRPPPESPLRVPGRRGGGGQEGAIRRRRRSAAGGADRASSPSSRPSSPSPSPRPARPATRRTTSRAAVDVRERREGPGGGPAAPRAAHPAGGGDGPGGPGLRGPGGGEEGEQRVQPPHPRDTEQSAPRAGNFIRGGDFAHRSVPRFLFSNLLRQDPTDVARSATVQSEPVLSRPVELVPKRDGRKSAGAAPSKTRVVRTATTTRASAPAGGSSLRAHLASERRRIERSASSRHSHFGGTVMVEDGLGKRAYVSANDYLSRRLQSAGSGGGRHAASSLGRPARRRNRKAEVFVGSGKSSSLHSRPGASAASSREVAGPASRRAKAALHGFCTRFLEQCYGPVMKSLKNEFRRDSTRLEEGDRAIFFRIVWFFHQWWRAARGGDDKEKGDDGAKPDGKTVAGNLVFTMDVFMFNLVLNSTDEFHERRRPAPLAQTVALYAEMVQTLAAMYDSPDGTERMMALGLMDRLFYASEPLDRLPRLFSRWTPGLHSREYLCDLVECSHATWRLLDTNDERCRPPSDGEGGTKRRPKDTVERFNMAASEFDRNGYFLRKFVSNQIVFMYTQLLSRYDVNSAEVNRHAVAYLVRLCKHEVRTGDVDDDEYDDGPGGNELATRRSTLEPMLYNIGMLSTLDRILNDTSIRDREEFASLLMFAASFMKRFARAAEANPMLYVEAMFKHPNPHRFCAVTSNMYVNEELRMMTVRDMLVEDQRKYEQNGEEDDFEEAAAGGEEEKEEDVRPKYDSDDEEEVEFDGDDLDEGVVGRNKKKRRKPSRRKRKWKSSALSPVEDNNDNSGDEDDPVSGTDRGNPGSTDADGDATEEDKERDVAAPRMPPDGPPEDEPSPRLSGRKRIRKTLALEDSDDDDDDAFFNNAPSQPKAKRAILDDSDDED</sequence>
<gene>
    <name evidence="2" type="ORF">THAOC_15394</name>
</gene>
<comment type="caution">
    <text evidence="2">The sequence shown here is derived from an EMBL/GenBank/DDBJ whole genome shotgun (WGS) entry which is preliminary data.</text>
</comment>
<dbReference type="GO" id="GO:0000076">
    <property type="term" value="P:DNA replication checkpoint signaling"/>
    <property type="evidence" value="ECO:0007669"/>
    <property type="project" value="TreeGrafter"/>
</dbReference>
<feature type="region of interest" description="Disordered" evidence="1">
    <location>
        <begin position="445"/>
        <end position="499"/>
    </location>
</feature>
<dbReference type="AlphaFoldDB" id="K0SS82"/>
<feature type="compositionally biased region" description="Low complexity" evidence="1">
    <location>
        <begin position="214"/>
        <end position="229"/>
    </location>
</feature>
<feature type="compositionally biased region" description="Acidic residues" evidence="1">
    <location>
        <begin position="970"/>
        <end position="981"/>
    </location>
</feature>
<organism evidence="2 3">
    <name type="scientific">Thalassiosira oceanica</name>
    <name type="common">Marine diatom</name>
    <dbReference type="NCBI Taxonomy" id="159749"/>
    <lineage>
        <taxon>Eukaryota</taxon>
        <taxon>Sar</taxon>
        <taxon>Stramenopiles</taxon>
        <taxon>Ochrophyta</taxon>
        <taxon>Bacillariophyta</taxon>
        <taxon>Coscinodiscophyceae</taxon>
        <taxon>Thalassiosirophycidae</taxon>
        <taxon>Thalassiosirales</taxon>
        <taxon>Thalassiosiraceae</taxon>
        <taxon>Thalassiosira</taxon>
    </lineage>
</organism>
<dbReference type="PANTHER" id="PTHR22940">
    <property type="entry name" value="TIMEOUT/TIMELESS-2"/>
    <property type="match status" value="1"/>
</dbReference>
<evidence type="ECO:0000313" key="3">
    <source>
        <dbReference type="Proteomes" id="UP000266841"/>
    </source>
</evidence>
<dbReference type="EMBL" id="AGNL01017871">
    <property type="protein sequence ID" value="EJK63926.1"/>
    <property type="molecule type" value="Genomic_DNA"/>
</dbReference>
<evidence type="ECO:0000256" key="1">
    <source>
        <dbReference type="SAM" id="MobiDB-lite"/>
    </source>
</evidence>
<dbReference type="eggNOG" id="KOG1974">
    <property type="taxonomic scope" value="Eukaryota"/>
</dbReference>
<feature type="compositionally biased region" description="Basic residues" evidence="1">
    <location>
        <begin position="945"/>
        <end position="961"/>
    </location>
</feature>
<reference evidence="2 3" key="1">
    <citation type="journal article" date="2012" name="Genome Biol.">
        <title>Genome and low-iron response of an oceanic diatom adapted to chronic iron limitation.</title>
        <authorList>
            <person name="Lommer M."/>
            <person name="Specht M."/>
            <person name="Roy A.S."/>
            <person name="Kraemer L."/>
            <person name="Andreson R."/>
            <person name="Gutowska M.A."/>
            <person name="Wolf J."/>
            <person name="Bergner S.V."/>
            <person name="Schilhabel M.B."/>
            <person name="Klostermeier U.C."/>
            <person name="Beiko R.G."/>
            <person name="Rosenstiel P."/>
            <person name="Hippler M."/>
            <person name="Laroche J."/>
        </authorList>
    </citation>
    <scope>NUCLEOTIDE SEQUENCE [LARGE SCALE GENOMIC DNA]</scope>
    <source>
        <strain evidence="2 3">CCMP1005</strain>
    </source>
</reference>
<evidence type="ECO:0000313" key="2">
    <source>
        <dbReference type="EMBL" id="EJK63926.1"/>
    </source>
</evidence>
<proteinExistence type="predicted"/>
<dbReference type="GO" id="GO:0006281">
    <property type="term" value="P:DNA repair"/>
    <property type="evidence" value="ECO:0007669"/>
    <property type="project" value="TreeGrafter"/>
</dbReference>